<dbReference type="AlphaFoldDB" id="J9ZEB3"/>
<sequence>MVLEKMEYSVRVSPKIMIPCLKIECQSILILIDHENHFHNRNRMSGSQDAECPGR</sequence>
<dbReference type="EMBL" id="CP002919">
    <property type="protein sequence ID" value="AFS54709.1"/>
    <property type="molecule type" value="Genomic_DNA"/>
</dbReference>
<evidence type="ECO:0000313" key="2">
    <source>
        <dbReference type="Proteomes" id="UP000006177"/>
    </source>
</evidence>
<proteinExistence type="predicted"/>
<name>J9ZEB3_LEPFM</name>
<dbReference type="KEGG" id="lfi:LFML04_2521"/>
<organism evidence="1 2">
    <name type="scientific">Leptospirillum ferriphilum (strain ML-04)</name>
    <dbReference type="NCBI Taxonomy" id="1048260"/>
    <lineage>
        <taxon>Bacteria</taxon>
        <taxon>Pseudomonadati</taxon>
        <taxon>Nitrospirota</taxon>
        <taxon>Nitrospiria</taxon>
        <taxon>Nitrospirales</taxon>
        <taxon>Nitrospiraceae</taxon>
        <taxon>Leptospirillum</taxon>
    </lineage>
</organism>
<dbReference type="STRING" id="1048260.LFML04_2521"/>
<dbReference type="Proteomes" id="UP000006177">
    <property type="component" value="Chromosome"/>
</dbReference>
<reference evidence="1 2" key="1">
    <citation type="journal article" date="2011" name="J. Microbiol.">
        <title>Complete genome of Leptospirillum ferriphilum ML-04 provides insight into its physiology and environmental adaptation.</title>
        <authorList>
            <person name="Mi S."/>
            <person name="Song J."/>
            <person name="Lin J."/>
            <person name="Che Y."/>
            <person name="Zheng H."/>
            <person name="Lin J."/>
        </authorList>
    </citation>
    <scope>NUCLEOTIDE SEQUENCE [LARGE SCALE GENOMIC DNA]</scope>
    <source>
        <strain evidence="1 2">ML-04</strain>
    </source>
</reference>
<evidence type="ECO:0000313" key="1">
    <source>
        <dbReference type="EMBL" id="AFS54709.1"/>
    </source>
</evidence>
<accession>J9ZEB3</accession>
<dbReference type="HOGENOM" id="CLU_3026777_0_0_0"/>
<gene>
    <name evidence="1" type="ordered locus">LFML04_2521</name>
</gene>
<protein>
    <submittedName>
        <fullName evidence="1">Uncharacterized protein</fullName>
    </submittedName>
</protein>